<keyword evidence="10" id="KW-1185">Reference proteome</keyword>
<feature type="domain" description="ABC transmembrane type-1" evidence="8">
    <location>
        <begin position="68"/>
        <end position="252"/>
    </location>
</feature>
<dbReference type="SUPFAM" id="SSF161098">
    <property type="entry name" value="MetI-like"/>
    <property type="match status" value="1"/>
</dbReference>
<evidence type="ECO:0000256" key="6">
    <source>
        <dbReference type="ARBA" id="ARBA00023136"/>
    </source>
</evidence>
<proteinExistence type="inferred from homology"/>
<evidence type="ECO:0000256" key="1">
    <source>
        <dbReference type="ARBA" id="ARBA00004651"/>
    </source>
</evidence>
<evidence type="ECO:0000313" key="10">
    <source>
        <dbReference type="Proteomes" id="UP000014155"/>
    </source>
</evidence>
<gene>
    <name evidence="9" type="ORF">CTER_4954</name>
</gene>
<dbReference type="STRING" id="1195236.CTER_4954"/>
<dbReference type="Gene3D" id="1.10.3720.10">
    <property type="entry name" value="MetI-like"/>
    <property type="match status" value="1"/>
</dbReference>
<evidence type="ECO:0000256" key="2">
    <source>
        <dbReference type="ARBA" id="ARBA00022448"/>
    </source>
</evidence>
<accession>S0FFL7</accession>
<keyword evidence="4 7" id="KW-0812">Transmembrane</keyword>
<dbReference type="RefSeq" id="WP_004630335.1">
    <property type="nucleotide sequence ID" value="NZ_AORV01000066.1"/>
</dbReference>
<dbReference type="GO" id="GO:0005886">
    <property type="term" value="C:plasma membrane"/>
    <property type="evidence" value="ECO:0007669"/>
    <property type="project" value="UniProtKB-SubCell"/>
</dbReference>
<dbReference type="GO" id="GO:0042918">
    <property type="term" value="P:alkanesulfonate transmembrane transport"/>
    <property type="evidence" value="ECO:0007669"/>
    <property type="project" value="UniProtKB-ARBA"/>
</dbReference>
<dbReference type="eggNOG" id="COG0600">
    <property type="taxonomic scope" value="Bacteria"/>
</dbReference>
<evidence type="ECO:0000313" key="9">
    <source>
        <dbReference type="EMBL" id="EMS69352.1"/>
    </source>
</evidence>
<dbReference type="PANTHER" id="PTHR30151">
    <property type="entry name" value="ALKANE SULFONATE ABC TRANSPORTER-RELATED, MEMBRANE SUBUNIT"/>
    <property type="match status" value="1"/>
</dbReference>
<feature type="transmembrane region" description="Helical" evidence="7">
    <location>
        <begin position="196"/>
        <end position="219"/>
    </location>
</feature>
<dbReference type="AlphaFoldDB" id="S0FFL7"/>
<dbReference type="CDD" id="cd06261">
    <property type="entry name" value="TM_PBP2"/>
    <property type="match status" value="1"/>
</dbReference>
<dbReference type="Proteomes" id="UP000014155">
    <property type="component" value="Unassembled WGS sequence"/>
</dbReference>
<evidence type="ECO:0000256" key="3">
    <source>
        <dbReference type="ARBA" id="ARBA00022475"/>
    </source>
</evidence>
<comment type="subcellular location">
    <subcellularLocation>
        <location evidence="1 7">Cell membrane</location>
        <topology evidence="1 7">Multi-pass membrane protein</topology>
    </subcellularLocation>
</comment>
<evidence type="ECO:0000256" key="7">
    <source>
        <dbReference type="RuleBase" id="RU363032"/>
    </source>
</evidence>
<comment type="caution">
    <text evidence="9">The sequence shown here is derived from an EMBL/GenBank/DDBJ whole genome shotgun (WGS) entry which is preliminary data.</text>
</comment>
<protein>
    <submittedName>
        <fullName evidence="9">ABC-type nitrate/sulfonate/bicarbonate transport system, permease component</fullName>
    </submittedName>
</protein>
<reference evidence="9 10" key="1">
    <citation type="journal article" date="2013" name="Genome Announc.">
        <title>Draft Genome Sequence of the Cellulolytic, Mesophilic, Anaerobic Bacterium Clostridium termitidis Strain CT1112 (DSM 5398).</title>
        <authorList>
            <person name="Lal S."/>
            <person name="Ramachandran U."/>
            <person name="Zhang X."/>
            <person name="Munir R."/>
            <person name="Sparling R."/>
            <person name="Levin D.B."/>
        </authorList>
    </citation>
    <scope>NUCLEOTIDE SEQUENCE [LARGE SCALE GENOMIC DNA]</scope>
    <source>
        <strain evidence="9 10">CT1112</strain>
    </source>
</reference>
<feature type="transmembrane region" description="Helical" evidence="7">
    <location>
        <begin position="21"/>
        <end position="45"/>
    </location>
</feature>
<organism evidence="9 10">
    <name type="scientific">Ruminiclostridium cellobioparum subsp. termitidis CT1112</name>
    <dbReference type="NCBI Taxonomy" id="1195236"/>
    <lineage>
        <taxon>Bacteria</taxon>
        <taxon>Bacillati</taxon>
        <taxon>Bacillota</taxon>
        <taxon>Clostridia</taxon>
        <taxon>Eubacteriales</taxon>
        <taxon>Oscillospiraceae</taxon>
        <taxon>Ruminiclostridium</taxon>
    </lineage>
</organism>
<name>S0FFL7_RUMCE</name>
<dbReference type="Pfam" id="PF00528">
    <property type="entry name" value="BPD_transp_1"/>
    <property type="match status" value="1"/>
</dbReference>
<feature type="transmembrane region" description="Helical" evidence="7">
    <location>
        <begin position="117"/>
        <end position="143"/>
    </location>
</feature>
<dbReference type="PATRIC" id="fig|1195236.3.peg.5147"/>
<keyword evidence="2 7" id="KW-0813">Transport</keyword>
<keyword evidence="6 7" id="KW-0472">Membrane</keyword>
<keyword evidence="5 7" id="KW-1133">Transmembrane helix</keyword>
<dbReference type="InterPro" id="IPR035906">
    <property type="entry name" value="MetI-like_sf"/>
</dbReference>
<keyword evidence="3" id="KW-1003">Cell membrane</keyword>
<evidence type="ECO:0000259" key="8">
    <source>
        <dbReference type="PROSITE" id="PS50928"/>
    </source>
</evidence>
<dbReference type="PROSITE" id="PS50928">
    <property type="entry name" value="ABC_TM1"/>
    <property type="match status" value="1"/>
</dbReference>
<evidence type="ECO:0000256" key="4">
    <source>
        <dbReference type="ARBA" id="ARBA00022692"/>
    </source>
</evidence>
<dbReference type="EMBL" id="AORV01000066">
    <property type="protein sequence ID" value="EMS69352.1"/>
    <property type="molecule type" value="Genomic_DNA"/>
</dbReference>
<feature type="transmembrane region" description="Helical" evidence="7">
    <location>
        <begin position="75"/>
        <end position="96"/>
    </location>
</feature>
<dbReference type="InterPro" id="IPR000515">
    <property type="entry name" value="MetI-like"/>
</dbReference>
<feature type="transmembrane region" description="Helical" evidence="7">
    <location>
        <begin position="225"/>
        <end position="244"/>
    </location>
</feature>
<sequence length="264" mass="29649">MNNLFRIRKSIDPKLYFKITLSSFIILIIIWQALCSFKIVNGIFLSSPFEVLKFLVNDITTGSIWENLYISCYRIFMGFLYAAVIGVPIGILVGSFNVFEAYIQPVMEFMRYLPVPAFIPLIMIWVGIGEGAKIAVIFLGTLFQLIPMVADDVRSVPEDYINAAYTLGAKRIGVLFKVMIPAMLPRMMDSLRMMMGWAWTYLVVAELVAANSGLGYTILKAQRYLKTPAIFSGILVIGLLGLIIDRSFGLISKRLFPWAEGGIK</sequence>
<dbReference type="FunFam" id="1.10.3720.10:FF:000003">
    <property type="entry name" value="Aliphatic sulfonate ABC transporter permease"/>
    <property type="match status" value="1"/>
</dbReference>
<evidence type="ECO:0000256" key="5">
    <source>
        <dbReference type="ARBA" id="ARBA00022989"/>
    </source>
</evidence>
<dbReference type="PANTHER" id="PTHR30151:SF0">
    <property type="entry name" value="ABC TRANSPORTER PERMEASE PROTEIN MJ0413-RELATED"/>
    <property type="match status" value="1"/>
</dbReference>
<comment type="similarity">
    <text evidence="7">Belongs to the binding-protein-dependent transport system permease family.</text>
</comment>